<dbReference type="Proteomes" id="UP000299102">
    <property type="component" value="Unassembled WGS sequence"/>
</dbReference>
<feature type="region of interest" description="Disordered" evidence="1">
    <location>
        <begin position="112"/>
        <end position="140"/>
    </location>
</feature>
<evidence type="ECO:0000256" key="1">
    <source>
        <dbReference type="SAM" id="MobiDB-lite"/>
    </source>
</evidence>
<gene>
    <name evidence="2" type="ORF">EVAR_32974_1</name>
</gene>
<keyword evidence="3" id="KW-1185">Reference proteome</keyword>
<accession>A0A4C1WYI2</accession>
<feature type="region of interest" description="Disordered" evidence="1">
    <location>
        <begin position="257"/>
        <end position="279"/>
    </location>
</feature>
<sequence length="279" mass="31657">MRQTNFAQGKPDCWRGDACRGDGSRRYTIDIYCPQVVVCRIWRRVVMRKRLCYSLPTLFDGAVYYDLTVPVMHRIDVIIAEDRVVRFLDEGSHWSLGCRVCNRACQTRSSHQKTRSHYGNDAYPRPRARSPNNGHRMRELAPPQISRLRHRRRCGELTTGLLLPRFLRPALGGHPPTSFLPFIPALPWENSNAPVFAHEHSSFDAHPSLFHRPDCRIVAPHMERGTWAFRLHEGARAARGTPRPESVRHTVHYHTMSPRAAAPPAAPSAAAPAKVADAL</sequence>
<name>A0A4C1WYI2_EUMVA</name>
<reference evidence="2 3" key="1">
    <citation type="journal article" date="2019" name="Commun. Biol.">
        <title>The bagworm genome reveals a unique fibroin gene that provides high tensile strength.</title>
        <authorList>
            <person name="Kono N."/>
            <person name="Nakamura H."/>
            <person name="Ohtoshi R."/>
            <person name="Tomita M."/>
            <person name="Numata K."/>
            <person name="Arakawa K."/>
        </authorList>
    </citation>
    <scope>NUCLEOTIDE SEQUENCE [LARGE SCALE GENOMIC DNA]</scope>
</reference>
<protein>
    <submittedName>
        <fullName evidence="2">Uncharacterized protein</fullName>
    </submittedName>
</protein>
<evidence type="ECO:0000313" key="2">
    <source>
        <dbReference type="EMBL" id="GBP55722.1"/>
    </source>
</evidence>
<dbReference type="AlphaFoldDB" id="A0A4C1WYI2"/>
<feature type="compositionally biased region" description="Low complexity" evidence="1">
    <location>
        <begin position="258"/>
        <end position="279"/>
    </location>
</feature>
<proteinExistence type="predicted"/>
<evidence type="ECO:0000313" key="3">
    <source>
        <dbReference type="Proteomes" id="UP000299102"/>
    </source>
</evidence>
<dbReference type="EMBL" id="BGZK01000676">
    <property type="protein sequence ID" value="GBP55722.1"/>
    <property type="molecule type" value="Genomic_DNA"/>
</dbReference>
<organism evidence="2 3">
    <name type="scientific">Eumeta variegata</name>
    <name type="common">Bagworm moth</name>
    <name type="synonym">Eumeta japonica</name>
    <dbReference type="NCBI Taxonomy" id="151549"/>
    <lineage>
        <taxon>Eukaryota</taxon>
        <taxon>Metazoa</taxon>
        <taxon>Ecdysozoa</taxon>
        <taxon>Arthropoda</taxon>
        <taxon>Hexapoda</taxon>
        <taxon>Insecta</taxon>
        <taxon>Pterygota</taxon>
        <taxon>Neoptera</taxon>
        <taxon>Endopterygota</taxon>
        <taxon>Lepidoptera</taxon>
        <taxon>Glossata</taxon>
        <taxon>Ditrysia</taxon>
        <taxon>Tineoidea</taxon>
        <taxon>Psychidae</taxon>
        <taxon>Oiketicinae</taxon>
        <taxon>Eumeta</taxon>
    </lineage>
</organism>
<comment type="caution">
    <text evidence="2">The sequence shown here is derived from an EMBL/GenBank/DDBJ whole genome shotgun (WGS) entry which is preliminary data.</text>
</comment>